<protein>
    <submittedName>
        <fullName evidence="2">Uncharacterized protein</fullName>
    </submittedName>
</protein>
<feature type="compositionally biased region" description="Polar residues" evidence="1">
    <location>
        <begin position="1"/>
        <end position="16"/>
    </location>
</feature>
<organism evidence="2 3">
    <name type="scientific">Colletotrichum cuscutae</name>
    <dbReference type="NCBI Taxonomy" id="1209917"/>
    <lineage>
        <taxon>Eukaryota</taxon>
        <taxon>Fungi</taxon>
        <taxon>Dikarya</taxon>
        <taxon>Ascomycota</taxon>
        <taxon>Pezizomycotina</taxon>
        <taxon>Sordariomycetes</taxon>
        <taxon>Hypocreomycetidae</taxon>
        <taxon>Glomerellales</taxon>
        <taxon>Glomerellaceae</taxon>
        <taxon>Colletotrichum</taxon>
        <taxon>Colletotrichum acutatum species complex</taxon>
    </lineage>
</organism>
<evidence type="ECO:0000256" key="1">
    <source>
        <dbReference type="SAM" id="MobiDB-lite"/>
    </source>
</evidence>
<dbReference type="AlphaFoldDB" id="A0AAI9V8F1"/>
<proteinExistence type="predicted"/>
<evidence type="ECO:0000313" key="3">
    <source>
        <dbReference type="Proteomes" id="UP001239213"/>
    </source>
</evidence>
<dbReference type="EMBL" id="MPDP01000182">
    <property type="protein sequence ID" value="KAK1472794.1"/>
    <property type="molecule type" value="Genomic_DNA"/>
</dbReference>
<dbReference type="Proteomes" id="UP001239213">
    <property type="component" value="Unassembled WGS sequence"/>
</dbReference>
<sequence length="194" mass="20731">MSPNYCPSAAERQTTHFPRRPLKSSASQNLRGSPINAKRSQTRDAPPFHIPPPKLPTNTHTHTRTVAGSRSPVALVGASGRTSGRTPRGGCRSLEPRFPWVAMANLQTAQRTGFPSRARICAALAWPWGPACTTVTLKSSRYCAAVPPTLSNNAHPGFRDPCSTSAGRGGISVMPAASPLKASMLLLLALRTWI</sequence>
<feature type="region of interest" description="Disordered" evidence="1">
    <location>
        <begin position="1"/>
        <end position="92"/>
    </location>
</feature>
<comment type="caution">
    <text evidence="2">The sequence shown here is derived from an EMBL/GenBank/DDBJ whole genome shotgun (WGS) entry which is preliminary data.</text>
</comment>
<reference evidence="2" key="1">
    <citation type="submission" date="2016-11" db="EMBL/GenBank/DDBJ databases">
        <title>The genome sequence of Colletotrichum cuscutae.</title>
        <authorList>
            <person name="Baroncelli R."/>
        </authorList>
    </citation>
    <scope>NUCLEOTIDE SEQUENCE</scope>
    <source>
        <strain evidence="2">IMI 304802</strain>
    </source>
</reference>
<evidence type="ECO:0000313" key="2">
    <source>
        <dbReference type="EMBL" id="KAK1472794.1"/>
    </source>
</evidence>
<feature type="compositionally biased region" description="Polar residues" evidence="1">
    <location>
        <begin position="56"/>
        <end position="68"/>
    </location>
</feature>
<keyword evidence="3" id="KW-1185">Reference proteome</keyword>
<name>A0AAI9V8F1_9PEZI</name>
<feature type="compositionally biased region" description="Low complexity" evidence="1">
    <location>
        <begin position="79"/>
        <end position="92"/>
    </location>
</feature>
<gene>
    <name evidence="2" type="ORF">CCUS01_17264</name>
</gene>
<accession>A0AAI9V8F1</accession>